<dbReference type="PANTHER" id="PTHR33406:SF13">
    <property type="entry name" value="MEMBRANE PROTEIN YDFJ"/>
    <property type="match status" value="1"/>
</dbReference>
<dbReference type="InterPro" id="IPR004869">
    <property type="entry name" value="MMPL_dom"/>
</dbReference>
<dbReference type="CDD" id="cd07989">
    <property type="entry name" value="LPLAT_AGPAT-like"/>
    <property type="match status" value="1"/>
</dbReference>
<feature type="transmembrane region" description="Helical" evidence="6">
    <location>
        <begin position="385"/>
        <end position="409"/>
    </location>
</feature>
<feature type="transmembrane region" description="Helical" evidence="6">
    <location>
        <begin position="267"/>
        <end position="286"/>
    </location>
</feature>
<dbReference type="Pfam" id="PF01553">
    <property type="entry name" value="Acyltransferase"/>
    <property type="match status" value="1"/>
</dbReference>
<keyword evidence="5 6" id="KW-0472">Membrane</keyword>
<feature type="transmembrane region" description="Helical" evidence="6">
    <location>
        <begin position="857"/>
        <end position="877"/>
    </location>
</feature>
<dbReference type="SUPFAM" id="SSF82866">
    <property type="entry name" value="Multidrug efflux transporter AcrB transmembrane domain"/>
    <property type="match status" value="2"/>
</dbReference>
<keyword evidence="9" id="KW-1185">Reference proteome</keyword>
<dbReference type="SMART" id="SM00563">
    <property type="entry name" value="PlsC"/>
    <property type="match status" value="1"/>
</dbReference>
<dbReference type="Pfam" id="PF03176">
    <property type="entry name" value="MMPL"/>
    <property type="match status" value="1"/>
</dbReference>
<accession>A0A1H5XUY9</accession>
<evidence type="ECO:0000256" key="1">
    <source>
        <dbReference type="ARBA" id="ARBA00004651"/>
    </source>
</evidence>
<dbReference type="PANTHER" id="PTHR33406">
    <property type="entry name" value="MEMBRANE PROTEIN MJ1562-RELATED"/>
    <property type="match status" value="1"/>
</dbReference>
<dbReference type="SUPFAM" id="SSF69593">
    <property type="entry name" value="Glycerol-3-phosphate (1)-acyltransferase"/>
    <property type="match status" value="1"/>
</dbReference>
<evidence type="ECO:0000256" key="3">
    <source>
        <dbReference type="ARBA" id="ARBA00022692"/>
    </source>
</evidence>
<feature type="transmembrane region" description="Helical" evidence="6">
    <location>
        <begin position="812"/>
        <end position="837"/>
    </location>
</feature>
<dbReference type="EMBL" id="FNUT01000005">
    <property type="protein sequence ID" value="SEG15482.1"/>
    <property type="molecule type" value="Genomic_DNA"/>
</dbReference>
<keyword evidence="4 6" id="KW-1133">Transmembrane helix</keyword>
<feature type="transmembrane region" description="Helical" evidence="6">
    <location>
        <begin position="677"/>
        <end position="699"/>
    </location>
</feature>
<dbReference type="GO" id="GO:0016746">
    <property type="term" value="F:acyltransferase activity"/>
    <property type="evidence" value="ECO:0007669"/>
    <property type="project" value="InterPro"/>
</dbReference>
<feature type="transmembrane region" description="Helical" evidence="6">
    <location>
        <begin position="741"/>
        <end position="763"/>
    </location>
</feature>
<evidence type="ECO:0000256" key="4">
    <source>
        <dbReference type="ARBA" id="ARBA00022989"/>
    </source>
</evidence>
<dbReference type="AlphaFoldDB" id="A0A1H5XUY9"/>
<gene>
    <name evidence="8" type="ORF">SAMN05421877_105129</name>
</gene>
<dbReference type="Proteomes" id="UP000236731">
    <property type="component" value="Unassembled WGS sequence"/>
</dbReference>
<feature type="domain" description="Phospholipid/glycerol acyltransferase" evidence="7">
    <location>
        <begin position="888"/>
        <end position="997"/>
    </location>
</feature>
<evidence type="ECO:0000313" key="9">
    <source>
        <dbReference type="Proteomes" id="UP000236731"/>
    </source>
</evidence>
<dbReference type="Gene3D" id="1.20.1640.10">
    <property type="entry name" value="Multidrug efflux transporter AcrB transmembrane domain"/>
    <property type="match status" value="2"/>
</dbReference>
<proteinExistence type="predicted"/>
<evidence type="ECO:0000256" key="5">
    <source>
        <dbReference type="ARBA" id="ARBA00023136"/>
    </source>
</evidence>
<reference evidence="9" key="1">
    <citation type="submission" date="2016-10" db="EMBL/GenBank/DDBJ databases">
        <authorList>
            <person name="Varghese N."/>
            <person name="Submissions S."/>
        </authorList>
    </citation>
    <scope>NUCLEOTIDE SEQUENCE [LARGE SCALE GENOMIC DNA]</scope>
    <source>
        <strain evidence="9">DSM 22361</strain>
    </source>
</reference>
<keyword evidence="2" id="KW-1003">Cell membrane</keyword>
<evidence type="ECO:0000259" key="7">
    <source>
        <dbReference type="SMART" id="SM00563"/>
    </source>
</evidence>
<sequence length="1217" mass="138166">MSNSFYYIFKSIQKYPKWALLLAVLFLVGSVFLIKDIRFNEDINKVIPSEQSTASASDIAQHMSFTDKVAVIFTKKDSGSTEDLSNAAQAFIDTLENFQPYYHTIQGTLDEELFDRSFQFVYSHLPIYLDEQDYQIIEQKLDKDSIKHQISANYNTLMSGSGSFLKDMIIQDPLQISFLALRKLQQFQGGSDYVFSDGFLYAKDGNRLFLFINPKYGGAETKHNEDFVDHLRNIQAQLNSDYPTVETSYFGSAFIAVANAKQIKRDILTTVAISVTLLMVMLIFYYRNWLVPIIVMIPSVFGGLFGILCLYFIKSEISAISLSISAILIGITIDYALHFLTHSKGSRDQKQLFRDVSKPLLMSSTTTAVAFLCLLFVRSEALVDLGIFASIAVVATAIFTLIILPHVYAGKPVQHVHTIDKIASYPFEKNKFLIGTSLLLIVISLFTYHRVTFDGDLSKINYIPKDQQEGERILSQGNEVLKTLFIVSYGADEKEVLEKNALAAKILDTAQQVINYQSFSTLVPSQAQQQQAIARWNTFWTAQRKAFAIKEVEQASLAAGFVENTHQAFYEALNRSYTAINLDSLKAFDEQFFREFVHGKPQQLIISNTVTVRPADRDAFVHNFNQSVGKEPLMLIDRQALNEQYLGFLIKDFNDLVSYSFLAVLIILFIFYKRIELVIVAAIPIALTGFITAGLMGLLQVPFNIFSTIVCTLIFGHGIDFTIFMTSALQKQYTDGKDEMPIYRTSIILAVLTTILAIGALIFAQHPALKSISSIALIGVSVAVLVTFVLYPILFKFLFFNRVKKGLSPINLGLLLQGLYLFGYFALASIVVSFLIRTLCYLLPISRTKKELLFSKWMSWYMTSVLFIKAGMSIKIFGKEKLKSQPQHILIANHTSFLDTLSMAMLHERIIYMVNDWVFKSPVFGRAVRFLGFLPTSAGLDAQLDKLKARIGKLFSIVVFPEGTRSKTAEIHRFHKGAFYLSEELDLSITPVYLHGNAESLPKGDFIIYDGLSEIHVGDPILPSDPRFGIGYAQRTKSISKHFKETFKQIRLEREGQDYFRKKLKLNYLYKENNLAKKVMADFSLHKSHYHRLFLDIEEDAKIAHITGDYGQVDFLMVHQFASRKITTYNPKDDHRAICRASFILQKFNIRYVDHLAELWNGQDTLVLSHLENLTLAIPAHIQKIICLCSNLPKEFVDFKISFQSDNYTIYERNEGN</sequence>
<dbReference type="RefSeq" id="WP_103906045.1">
    <property type="nucleotide sequence ID" value="NZ_CP049246.1"/>
</dbReference>
<feature type="transmembrane region" description="Helical" evidence="6">
    <location>
        <begin position="656"/>
        <end position="672"/>
    </location>
</feature>
<feature type="transmembrane region" description="Helical" evidence="6">
    <location>
        <begin position="775"/>
        <end position="800"/>
    </location>
</feature>
<feature type="transmembrane region" description="Helical" evidence="6">
    <location>
        <begin position="360"/>
        <end position="379"/>
    </location>
</feature>
<dbReference type="GO" id="GO:0005886">
    <property type="term" value="C:plasma membrane"/>
    <property type="evidence" value="ECO:0007669"/>
    <property type="project" value="UniProtKB-SubCell"/>
</dbReference>
<evidence type="ECO:0000256" key="6">
    <source>
        <dbReference type="SAM" id="Phobius"/>
    </source>
</evidence>
<feature type="transmembrane region" description="Helical" evidence="6">
    <location>
        <begin position="430"/>
        <end position="448"/>
    </location>
</feature>
<protein>
    <recommendedName>
        <fullName evidence="7">Phospholipid/glycerol acyltransferase domain-containing protein</fullName>
    </recommendedName>
</protein>
<feature type="transmembrane region" description="Helical" evidence="6">
    <location>
        <begin position="319"/>
        <end position="340"/>
    </location>
</feature>
<organism evidence="8 9">
    <name type="scientific">Sphingobacterium lactis</name>
    <dbReference type="NCBI Taxonomy" id="797291"/>
    <lineage>
        <taxon>Bacteria</taxon>
        <taxon>Pseudomonadati</taxon>
        <taxon>Bacteroidota</taxon>
        <taxon>Sphingobacteriia</taxon>
        <taxon>Sphingobacteriales</taxon>
        <taxon>Sphingobacteriaceae</taxon>
        <taxon>Sphingobacterium</taxon>
    </lineage>
</organism>
<evidence type="ECO:0000313" key="8">
    <source>
        <dbReference type="EMBL" id="SEG15482.1"/>
    </source>
</evidence>
<name>A0A1H5XUY9_9SPHI</name>
<comment type="subcellular location">
    <subcellularLocation>
        <location evidence="1">Cell membrane</location>
        <topology evidence="1">Multi-pass membrane protein</topology>
    </subcellularLocation>
</comment>
<dbReference type="InterPro" id="IPR002123">
    <property type="entry name" value="Plipid/glycerol_acylTrfase"/>
</dbReference>
<feature type="transmembrane region" description="Helical" evidence="6">
    <location>
        <begin position="293"/>
        <end position="313"/>
    </location>
</feature>
<keyword evidence="3 6" id="KW-0812">Transmembrane</keyword>
<dbReference type="InterPro" id="IPR050545">
    <property type="entry name" value="Mycobact_MmpL"/>
</dbReference>
<evidence type="ECO:0000256" key="2">
    <source>
        <dbReference type="ARBA" id="ARBA00022475"/>
    </source>
</evidence>
<dbReference type="OrthoDB" id="9803035at2"/>
<feature type="transmembrane region" description="Helical" evidence="6">
    <location>
        <begin position="705"/>
        <end position="729"/>
    </location>
</feature>